<keyword evidence="2" id="KW-1185">Reference proteome</keyword>
<name>A0A1Q9F3D0_SYMMI</name>
<protein>
    <submittedName>
        <fullName evidence="1">Uncharacterized protein</fullName>
    </submittedName>
</protein>
<sequence length="498" mass="55694">MAFMIWNNSVVAPQILDFFPKVGVAGETVLVELTGRRFPEIIPIATWPETENKTFVECTLGGDGYRAPAVLLSDKRAMCNISSPVAGNFNLGLIFANMLQVSARRKMNFGKVGVEQAPQVLDLTDSTTEETTDFRYWIWEGYVITFSVPPKNGMACRLYPGGEQVFAALLTNTSLLACLCTYSLQVAEAPDFQFATLPLTIEVFEQPQILQISPTEVLPGEGYTLSLLATRFPEQRLTFSSFRCQVHAIGPGTHPVEVLVDGRHQSRSEPQVFLRVHPEEMHEADWPPILPELDWWHDVCTSGPPGLAFFDVTEEQTVEPPEPVITQLAQDADNLAALCPGCGIVCDENAEHRLPGSDGRSGMGALRRVLYPRVRAVTPTAAIVNLVSQLPPMVSARCDFQMKLRLEFFSLLWVVLFEMYVREDRVMPTSNTFDRFGSAPAQIYGSMVHCMAPKLREEARISLRLRLTLRTASTDMVQRLVVTVQEDFRPYLLDLEYL</sequence>
<organism evidence="1 2">
    <name type="scientific">Symbiodinium microadriaticum</name>
    <name type="common">Dinoflagellate</name>
    <name type="synonym">Zooxanthella microadriatica</name>
    <dbReference type="NCBI Taxonomy" id="2951"/>
    <lineage>
        <taxon>Eukaryota</taxon>
        <taxon>Sar</taxon>
        <taxon>Alveolata</taxon>
        <taxon>Dinophyceae</taxon>
        <taxon>Suessiales</taxon>
        <taxon>Symbiodiniaceae</taxon>
        <taxon>Symbiodinium</taxon>
    </lineage>
</organism>
<gene>
    <name evidence="1" type="ORF">AK812_SmicGene1687</name>
</gene>
<reference evidence="1 2" key="1">
    <citation type="submission" date="2016-02" db="EMBL/GenBank/DDBJ databases">
        <title>Genome analysis of coral dinoflagellate symbionts highlights evolutionary adaptations to a symbiotic lifestyle.</title>
        <authorList>
            <person name="Aranda M."/>
            <person name="Li Y."/>
            <person name="Liew Y.J."/>
            <person name="Baumgarten S."/>
            <person name="Simakov O."/>
            <person name="Wilson M."/>
            <person name="Piel J."/>
            <person name="Ashoor H."/>
            <person name="Bougouffa S."/>
            <person name="Bajic V.B."/>
            <person name="Ryu T."/>
            <person name="Ravasi T."/>
            <person name="Bayer T."/>
            <person name="Micklem G."/>
            <person name="Kim H."/>
            <person name="Bhak J."/>
            <person name="Lajeunesse T.C."/>
            <person name="Voolstra C.R."/>
        </authorList>
    </citation>
    <scope>NUCLEOTIDE SEQUENCE [LARGE SCALE GENOMIC DNA]</scope>
    <source>
        <strain evidence="1 2">CCMP2467</strain>
    </source>
</reference>
<dbReference type="EMBL" id="LSRX01000018">
    <property type="protein sequence ID" value="OLQ14194.1"/>
    <property type="molecule type" value="Genomic_DNA"/>
</dbReference>
<dbReference type="OrthoDB" id="481543at2759"/>
<proteinExistence type="predicted"/>
<accession>A0A1Q9F3D0</accession>
<comment type="caution">
    <text evidence="1">The sequence shown here is derived from an EMBL/GenBank/DDBJ whole genome shotgun (WGS) entry which is preliminary data.</text>
</comment>
<dbReference type="AlphaFoldDB" id="A0A1Q9F3D0"/>
<dbReference type="Proteomes" id="UP000186817">
    <property type="component" value="Unassembled WGS sequence"/>
</dbReference>
<evidence type="ECO:0000313" key="1">
    <source>
        <dbReference type="EMBL" id="OLQ14194.1"/>
    </source>
</evidence>
<evidence type="ECO:0000313" key="2">
    <source>
        <dbReference type="Proteomes" id="UP000186817"/>
    </source>
</evidence>